<name>D8KBP9_NITWC</name>
<feature type="region of interest" description="Disordered" evidence="1">
    <location>
        <begin position="1"/>
        <end position="25"/>
    </location>
</feature>
<dbReference type="Proteomes" id="UP000000393">
    <property type="component" value="Chromosome"/>
</dbReference>
<evidence type="ECO:0000256" key="2">
    <source>
        <dbReference type="SAM" id="Phobius"/>
    </source>
</evidence>
<sequence length="56" mass="6385">MRNEPNNTFPYTKTGLNQQSKSCAHKKHKTRESALNSLFLVFYITLIITLMSLAIA</sequence>
<proteinExistence type="predicted"/>
<evidence type="ECO:0000313" key="3">
    <source>
        <dbReference type="EMBL" id="ADJ27660.1"/>
    </source>
</evidence>
<gene>
    <name evidence="3" type="ordered locus">Nwat_0704</name>
</gene>
<reference evidence="3 4" key="1">
    <citation type="submission" date="2010-06" db="EMBL/GenBank/DDBJ databases">
        <title>Complete sequence of chromosome of Nitrosococcus watsoni C-113.</title>
        <authorList>
            <consortium name="US DOE Joint Genome Institute"/>
            <person name="Lucas S."/>
            <person name="Copeland A."/>
            <person name="Lapidus A."/>
            <person name="Cheng J.-F."/>
            <person name="Bruce D."/>
            <person name="Goodwin L."/>
            <person name="Pitluck S."/>
            <person name="Malfatti S.A."/>
            <person name="Chain P.S.G."/>
            <person name="Land M."/>
            <person name="Hauser L."/>
            <person name="Kyrpides N."/>
            <person name="Ivanova N."/>
            <person name="Cambell M.A."/>
            <person name="Heidelberg J.F."/>
            <person name="Klotz M.G."/>
            <person name="Woyke T."/>
        </authorList>
    </citation>
    <scope>NUCLEOTIDE SEQUENCE [LARGE SCALE GENOMIC DNA]</scope>
    <source>
        <strain evidence="3 4">C-113</strain>
    </source>
</reference>
<dbReference type="AlphaFoldDB" id="D8KBP9"/>
<protein>
    <submittedName>
        <fullName evidence="3">Uncharacterized protein</fullName>
    </submittedName>
</protein>
<dbReference type="KEGG" id="nwa:Nwat_0704"/>
<keyword evidence="2" id="KW-0812">Transmembrane</keyword>
<dbReference type="HOGENOM" id="CLU_3009721_0_0_6"/>
<keyword evidence="2" id="KW-1133">Transmembrane helix</keyword>
<keyword evidence="2" id="KW-0472">Membrane</keyword>
<evidence type="ECO:0000313" key="4">
    <source>
        <dbReference type="Proteomes" id="UP000000393"/>
    </source>
</evidence>
<evidence type="ECO:0000256" key="1">
    <source>
        <dbReference type="SAM" id="MobiDB-lite"/>
    </source>
</evidence>
<organism evidence="3 4">
    <name type="scientific">Nitrosococcus watsoni (strain C-113)</name>
    <dbReference type="NCBI Taxonomy" id="105559"/>
    <lineage>
        <taxon>Bacteria</taxon>
        <taxon>Pseudomonadati</taxon>
        <taxon>Pseudomonadota</taxon>
        <taxon>Gammaproteobacteria</taxon>
        <taxon>Chromatiales</taxon>
        <taxon>Chromatiaceae</taxon>
        <taxon>Nitrosococcus</taxon>
    </lineage>
</organism>
<dbReference type="EMBL" id="CP002086">
    <property type="protein sequence ID" value="ADJ27660.1"/>
    <property type="molecule type" value="Genomic_DNA"/>
</dbReference>
<accession>D8KBP9</accession>
<feature type="compositionally biased region" description="Polar residues" evidence="1">
    <location>
        <begin position="1"/>
        <end position="22"/>
    </location>
</feature>
<keyword evidence="4" id="KW-1185">Reference proteome</keyword>
<feature type="transmembrane region" description="Helical" evidence="2">
    <location>
        <begin position="34"/>
        <end position="55"/>
    </location>
</feature>